<evidence type="ECO:0000256" key="3">
    <source>
        <dbReference type="ARBA" id="ARBA00022786"/>
    </source>
</evidence>
<accession>A0A7J0DNG1</accession>
<keyword evidence="5" id="KW-0788">Thiol protease</keyword>
<evidence type="ECO:0000313" key="8">
    <source>
        <dbReference type="Proteomes" id="UP000585474"/>
    </source>
</evidence>
<name>A0A7J0DNG1_9ERIC</name>
<dbReference type="GO" id="GO:0101005">
    <property type="term" value="F:deubiquitinase activity"/>
    <property type="evidence" value="ECO:0007669"/>
    <property type="project" value="UniProtKB-ARBA"/>
</dbReference>
<evidence type="ECO:0000259" key="6">
    <source>
        <dbReference type="Pfam" id="PF12436"/>
    </source>
</evidence>
<keyword evidence="8" id="KW-1185">Reference proteome</keyword>
<dbReference type="Pfam" id="PF12436">
    <property type="entry name" value="USP7_ICP0_bdg"/>
    <property type="match status" value="1"/>
</dbReference>
<keyword evidence="2 7" id="KW-0645">Protease</keyword>
<reference evidence="8" key="1">
    <citation type="submission" date="2019-07" db="EMBL/GenBank/DDBJ databases">
        <title>De Novo Assembly of kiwifruit Actinidia rufa.</title>
        <authorList>
            <person name="Sugita-Konishi S."/>
            <person name="Sato K."/>
            <person name="Mori E."/>
            <person name="Abe Y."/>
            <person name="Kisaki G."/>
            <person name="Hamano K."/>
            <person name="Suezawa K."/>
            <person name="Otani M."/>
            <person name="Fukuda T."/>
            <person name="Manabe T."/>
            <person name="Gomi K."/>
            <person name="Tabuchi M."/>
            <person name="Akimitsu K."/>
            <person name="Kataoka I."/>
        </authorList>
    </citation>
    <scope>NUCLEOTIDE SEQUENCE [LARGE SCALE GENOMIC DNA]</scope>
    <source>
        <strain evidence="8">cv. Fuchu</strain>
    </source>
</reference>
<dbReference type="FunFam" id="3.10.20.90:FF:000050">
    <property type="entry name" value="Ubiquitin carboxyl-terminal hydrolase 13"/>
    <property type="match status" value="1"/>
</dbReference>
<dbReference type="AlphaFoldDB" id="A0A7J0DNG1"/>
<organism evidence="7 8">
    <name type="scientific">Actinidia rufa</name>
    <dbReference type="NCBI Taxonomy" id="165716"/>
    <lineage>
        <taxon>Eukaryota</taxon>
        <taxon>Viridiplantae</taxon>
        <taxon>Streptophyta</taxon>
        <taxon>Embryophyta</taxon>
        <taxon>Tracheophyta</taxon>
        <taxon>Spermatophyta</taxon>
        <taxon>Magnoliopsida</taxon>
        <taxon>eudicotyledons</taxon>
        <taxon>Gunneridae</taxon>
        <taxon>Pentapetalae</taxon>
        <taxon>asterids</taxon>
        <taxon>Ericales</taxon>
        <taxon>Actinidiaceae</taxon>
        <taxon>Actinidia</taxon>
    </lineage>
</organism>
<dbReference type="GO" id="GO:0006508">
    <property type="term" value="P:proteolysis"/>
    <property type="evidence" value="ECO:0007669"/>
    <property type="project" value="UniProtKB-KW"/>
</dbReference>
<dbReference type="EMBL" id="BJWL01000291">
    <property type="protein sequence ID" value="GFS37787.1"/>
    <property type="molecule type" value="Genomic_DNA"/>
</dbReference>
<proteinExistence type="inferred from homology"/>
<evidence type="ECO:0000256" key="1">
    <source>
        <dbReference type="ARBA" id="ARBA00009085"/>
    </source>
</evidence>
<dbReference type="Gene3D" id="3.10.20.90">
    <property type="entry name" value="Phosphatidylinositol 3-kinase Catalytic Subunit, Chain A, domain 1"/>
    <property type="match status" value="1"/>
</dbReference>
<dbReference type="GO" id="GO:0005634">
    <property type="term" value="C:nucleus"/>
    <property type="evidence" value="ECO:0007669"/>
    <property type="project" value="UniProtKB-ARBA"/>
</dbReference>
<keyword evidence="3" id="KW-0833">Ubl conjugation pathway</keyword>
<evidence type="ECO:0000256" key="5">
    <source>
        <dbReference type="ARBA" id="ARBA00022807"/>
    </source>
</evidence>
<dbReference type="Proteomes" id="UP000585474">
    <property type="component" value="Unassembled WGS sequence"/>
</dbReference>
<keyword evidence="4" id="KW-0378">Hydrolase</keyword>
<feature type="domain" description="Ubiquitin carboxyl-terminal hydrolase 7 ICP0-binding" evidence="6">
    <location>
        <begin position="8"/>
        <end position="128"/>
    </location>
</feature>
<comment type="caution">
    <text evidence="7">The sequence shown here is derived from an EMBL/GenBank/DDBJ whole genome shotgun (WGS) entry which is preliminary data.</text>
</comment>
<dbReference type="OrthoDB" id="289038at2759"/>
<sequence length="133" mass="15601">MQDLRPIPPPVKSKEEILLFFKLYDPLKEELRYVGRLFVKANGKPGEILTKLNEMSGFGPEEEIELFEEIKFEPKVMCEHIDKKLTFRGNQLEDGDIICFQKLPQVGSSEQRHYPDVPSFLEYVHNRQVFCEL</sequence>
<protein>
    <submittedName>
        <fullName evidence="7">Ubiquitin-specific protease 12</fullName>
    </submittedName>
</protein>
<dbReference type="GO" id="GO:0008234">
    <property type="term" value="F:cysteine-type peptidase activity"/>
    <property type="evidence" value="ECO:0007669"/>
    <property type="project" value="UniProtKB-KW"/>
</dbReference>
<evidence type="ECO:0000313" key="7">
    <source>
        <dbReference type="EMBL" id="GFS37787.1"/>
    </source>
</evidence>
<evidence type="ECO:0000256" key="4">
    <source>
        <dbReference type="ARBA" id="ARBA00022801"/>
    </source>
</evidence>
<dbReference type="InterPro" id="IPR024729">
    <property type="entry name" value="USP7_ICP0-binding_dom"/>
</dbReference>
<evidence type="ECO:0000256" key="2">
    <source>
        <dbReference type="ARBA" id="ARBA00022670"/>
    </source>
</evidence>
<gene>
    <name evidence="7" type="ORF">Acr_00g0053930</name>
</gene>
<comment type="similarity">
    <text evidence="1">Belongs to the peptidase C19 family.</text>
</comment>